<dbReference type="AlphaFoldDB" id="A0AAV6J409"/>
<protein>
    <submittedName>
        <fullName evidence="1">Uncharacterized protein</fullName>
    </submittedName>
</protein>
<organism evidence="1 2">
    <name type="scientific">Rhododendron griersonianum</name>
    <dbReference type="NCBI Taxonomy" id="479676"/>
    <lineage>
        <taxon>Eukaryota</taxon>
        <taxon>Viridiplantae</taxon>
        <taxon>Streptophyta</taxon>
        <taxon>Embryophyta</taxon>
        <taxon>Tracheophyta</taxon>
        <taxon>Spermatophyta</taxon>
        <taxon>Magnoliopsida</taxon>
        <taxon>eudicotyledons</taxon>
        <taxon>Gunneridae</taxon>
        <taxon>Pentapetalae</taxon>
        <taxon>asterids</taxon>
        <taxon>Ericales</taxon>
        <taxon>Ericaceae</taxon>
        <taxon>Ericoideae</taxon>
        <taxon>Rhodoreae</taxon>
        <taxon>Rhododendron</taxon>
    </lineage>
</organism>
<proteinExistence type="predicted"/>
<evidence type="ECO:0000313" key="2">
    <source>
        <dbReference type="Proteomes" id="UP000823749"/>
    </source>
</evidence>
<comment type="caution">
    <text evidence="1">The sequence shown here is derived from an EMBL/GenBank/DDBJ whole genome shotgun (WGS) entry which is preliminary data.</text>
</comment>
<evidence type="ECO:0000313" key="1">
    <source>
        <dbReference type="EMBL" id="KAG5535891.1"/>
    </source>
</evidence>
<dbReference type="Proteomes" id="UP000823749">
    <property type="component" value="Chromosome 8"/>
</dbReference>
<name>A0AAV6J409_9ERIC</name>
<sequence>MLCKQLPMMVDETQGKNLEVEALIEISRWPFSFDIGQLIHIMLRFLLELFVTHNFYEKVFVVKGGSRHAVNSIQQTSNSLFPCELHEIVHAKAEVIGESANIDMLLKAKKGDRGEEKKFRYTRTMTQSLQSLKEMVPPPMLQ</sequence>
<dbReference type="EMBL" id="JACTNZ010000008">
    <property type="protein sequence ID" value="KAG5535891.1"/>
    <property type="molecule type" value="Genomic_DNA"/>
</dbReference>
<reference evidence="1" key="1">
    <citation type="submission" date="2020-08" db="EMBL/GenBank/DDBJ databases">
        <title>Plant Genome Project.</title>
        <authorList>
            <person name="Zhang R.-G."/>
        </authorList>
    </citation>
    <scope>NUCLEOTIDE SEQUENCE</scope>
    <source>
        <strain evidence="1">WSP0</strain>
        <tissue evidence="1">Leaf</tissue>
    </source>
</reference>
<accession>A0AAV6J409</accession>
<keyword evidence="2" id="KW-1185">Reference proteome</keyword>
<gene>
    <name evidence="1" type="ORF">RHGRI_023612</name>
</gene>